<dbReference type="Pfam" id="PF04979">
    <property type="entry name" value="IPP-2"/>
    <property type="match status" value="1"/>
</dbReference>
<dbReference type="EMBL" id="JADGJQ010000021">
    <property type="protein sequence ID" value="KAJ3179401.1"/>
    <property type="molecule type" value="Genomic_DNA"/>
</dbReference>
<feature type="compositionally biased region" description="Basic and acidic residues" evidence="1">
    <location>
        <begin position="239"/>
        <end position="252"/>
    </location>
</feature>
<feature type="compositionally biased region" description="Acidic residues" evidence="1">
    <location>
        <begin position="172"/>
        <end position="205"/>
    </location>
</feature>
<evidence type="ECO:0008006" key="4">
    <source>
        <dbReference type="Google" id="ProtNLM"/>
    </source>
</evidence>
<dbReference type="InterPro" id="IPR007062">
    <property type="entry name" value="PPI-2"/>
</dbReference>
<evidence type="ECO:0000313" key="3">
    <source>
        <dbReference type="Proteomes" id="UP001212152"/>
    </source>
</evidence>
<feature type="compositionally biased region" description="Low complexity" evidence="1">
    <location>
        <begin position="160"/>
        <end position="171"/>
    </location>
</feature>
<protein>
    <recommendedName>
        <fullName evidence="4">Protein phosphatase inhibitor 2</fullName>
    </recommendedName>
</protein>
<keyword evidence="3" id="KW-1185">Reference proteome</keyword>
<dbReference type="AlphaFoldDB" id="A0AAD5XNJ9"/>
<feature type="compositionally biased region" description="Polar residues" evidence="1">
    <location>
        <begin position="94"/>
        <end position="103"/>
    </location>
</feature>
<sequence length="252" mass="27661">MPKGILKHAEDQSTSARGIKWDEDNLLITEAGKGATMKIDEPKTPYIRYDSANDMILGSSGSVPPLELSFAIEEAREQQAASHHHHQNRAARGSSDTDSQGSASRRRVSVDEWGDDSEDENMDPKEAEKHRKFEQLRASHYDMKSALHPASVKTRKPTKNGRVVGVPPGVVSDDDSDDNDDDDVNDNDEEEDTEGGEEADDERDGDDGGLHDADEEIGQGEIRQLADMRLGPAGGGLRSRVDHHQPPEMDLS</sequence>
<reference evidence="2" key="1">
    <citation type="submission" date="2020-05" db="EMBL/GenBank/DDBJ databases">
        <title>Phylogenomic resolution of chytrid fungi.</title>
        <authorList>
            <person name="Stajich J.E."/>
            <person name="Amses K."/>
            <person name="Simmons R."/>
            <person name="Seto K."/>
            <person name="Myers J."/>
            <person name="Bonds A."/>
            <person name="Quandt C.A."/>
            <person name="Barry K."/>
            <person name="Liu P."/>
            <person name="Grigoriev I."/>
            <person name="Longcore J.E."/>
            <person name="James T.Y."/>
        </authorList>
    </citation>
    <scope>NUCLEOTIDE SEQUENCE</scope>
    <source>
        <strain evidence="2">JEL0379</strain>
    </source>
</reference>
<name>A0AAD5XNJ9_9FUNG</name>
<accession>A0AAD5XNJ9</accession>
<feature type="compositionally biased region" description="Acidic residues" evidence="1">
    <location>
        <begin position="112"/>
        <end position="121"/>
    </location>
</feature>
<dbReference type="PANTHER" id="PTHR12398:SF20">
    <property type="entry name" value="PROTEIN PHOSPHATASE 1 REGULATORY INHIBITOR SUBUNIT 2"/>
    <property type="match status" value="1"/>
</dbReference>
<gene>
    <name evidence="2" type="ORF">HDU87_003011</name>
</gene>
<dbReference type="Proteomes" id="UP001212152">
    <property type="component" value="Unassembled WGS sequence"/>
</dbReference>
<comment type="caution">
    <text evidence="2">The sequence shown here is derived from an EMBL/GenBank/DDBJ whole genome shotgun (WGS) entry which is preliminary data.</text>
</comment>
<dbReference type="GO" id="GO:0004864">
    <property type="term" value="F:protein phosphatase inhibitor activity"/>
    <property type="evidence" value="ECO:0007669"/>
    <property type="project" value="InterPro"/>
</dbReference>
<evidence type="ECO:0000256" key="1">
    <source>
        <dbReference type="SAM" id="MobiDB-lite"/>
    </source>
</evidence>
<evidence type="ECO:0000313" key="2">
    <source>
        <dbReference type="EMBL" id="KAJ3179401.1"/>
    </source>
</evidence>
<dbReference type="GO" id="GO:0009966">
    <property type="term" value="P:regulation of signal transduction"/>
    <property type="evidence" value="ECO:0007669"/>
    <property type="project" value="InterPro"/>
</dbReference>
<feature type="region of interest" description="Disordered" evidence="1">
    <location>
        <begin position="1"/>
        <end position="22"/>
    </location>
</feature>
<proteinExistence type="predicted"/>
<dbReference type="PANTHER" id="PTHR12398">
    <property type="entry name" value="PROTEIN PHOSPHATASE INHIBITOR"/>
    <property type="match status" value="1"/>
</dbReference>
<feature type="compositionally biased region" description="Basic and acidic residues" evidence="1">
    <location>
        <begin position="122"/>
        <end position="145"/>
    </location>
</feature>
<feature type="region of interest" description="Disordered" evidence="1">
    <location>
        <begin position="68"/>
        <end position="252"/>
    </location>
</feature>
<organism evidence="2 3">
    <name type="scientific">Geranomyces variabilis</name>
    <dbReference type="NCBI Taxonomy" id="109894"/>
    <lineage>
        <taxon>Eukaryota</taxon>
        <taxon>Fungi</taxon>
        <taxon>Fungi incertae sedis</taxon>
        <taxon>Chytridiomycota</taxon>
        <taxon>Chytridiomycota incertae sedis</taxon>
        <taxon>Chytridiomycetes</taxon>
        <taxon>Spizellomycetales</taxon>
        <taxon>Powellomycetaceae</taxon>
        <taxon>Geranomyces</taxon>
    </lineage>
</organism>